<keyword evidence="3 6" id="KW-0812">Transmembrane</keyword>
<sequence>MNGWLLAALILLVGGLPPALYLGSRGDGVDRLVGLQLTSATAVGFMLVFAYAYDRSSYLILPLVLALLSLAGTLVFTRLLGRSDR</sequence>
<dbReference type="Pfam" id="PF04066">
    <property type="entry name" value="MrpF_PhaF"/>
    <property type="match status" value="1"/>
</dbReference>
<keyword evidence="2" id="KW-1003">Cell membrane</keyword>
<feature type="transmembrane region" description="Helical" evidence="6">
    <location>
        <begin position="35"/>
        <end position="53"/>
    </location>
</feature>
<dbReference type="GO" id="GO:0015075">
    <property type="term" value="F:monoatomic ion transmembrane transporter activity"/>
    <property type="evidence" value="ECO:0007669"/>
    <property type="project" value="InterPro"/>
</dbReference>
<protein>
    <recommendedName>
        <fullName evidence="9">Multiple resistance and pH regulation protein F</fullName>
    </recommendedName>
</protein>
<evidence type="ECO:0000256" key="1">
    <source>
        <dbReference type="ARBA" id="ARBA00004651"/>
    </source>
</evidence>
<accession>A0A810L931</accession>
<name>A0A810L931_9ACTN</name>
<evidence type="ECO:0000313" key="7">
    <source>
        <dbReference type="EMBL" id="BCJ31749.1"/>
    </source>
</evidence>
<evidence type="ECO:0000256" key="2">
    <source>
        <dbReference type="ARBA" id="ARBA00022475"/>
    </source>
</evidence>
<feature type="transmembrane region" description="Helical" evidence="6">
    <location>
        <begin position="6"/>
        <end position="23"/>
    </location>
</feature>
<evidence type="ECO:0008006" key="9">
    <source>
        <dbReference type="Google" id="ProtNLM"/>
    </source>
</evidence>
<dbReference type="GO" id="GO:0005886">
    <property type="term" value="C:plasma membrane"/>
    <property type="evidence" value="ECO:0007669"/>
    <property type="project" value="UniProtKB-SubCell"/>
</dbReference>
<keyword evidence="4 6" id="KW-1133">Transmembrane helix</keyword>
<evidence type="ECO:0000256" key="4">
    <source>
        <dbReference type="ARBA" id="ARBA00022989"/>
    </source>
</evidence>
<dbReference type="KEGG" id="aser:Asera_58570"/>
<keyword evidence="5 6" id="KW-0472">Membrane</keyword>
<evidence type="ECO:0000256" key="6">
    <source>
        <dbReference type="SAM" id="Phobius"/>
    </source>
</evidence>
<comment type="subcellular location">
    <subcellularLocation>
        <location evidence="1">Cell membrane</location>
        <topology evidence="1">Multi-pass membrane protein</topology>
    </subcellularLocation>
</comment>
<evidence type="ECO:0000256" key="3">
    <source>
        <dbReference type="ARBA" id="ARBA00022692"/>
    </source>
</evidence>
<dbReference type="InterPro" id="IPR007208">
    <property type="entry name" value="MrpF/PhaF-like"/>
</dbReference>
<evidence type="ECO:0000313" key="8">
    <source>
        <dbReference type="Proteomes" id="UP000680750"/>
    </source>
</evidence>
<proteinExistence type="predicted"/>
<dbReference type="AlphaFoldDB" id="A0A810L931"/>
<gene>
    <name evidence="7" type="ORF">Asera_58570</name>
</gene>
<dbReference type="RefSeq" id="WP_030443970.1">
    <property type="nucleotide sequence ID" value="NZ_AP023354.1"/>
</dbReference>
<keyword evidence="8" id="KW-1185">Reference proteome</keyword>
<feature type="transmembrane region" description="Helical" evidence="6">
    <location>
        <begin position="59"/>
        <end position="80"/>
    </location>
</feature>
<organism evidence="7 8">
    <name type="scientific">Actinocatenispora sera</name>
    <dbReference type="NCBI Taxonomy" id="390989"/>
    <lineage>
        <taxon>Bacteria</taxon>
        <taxon>Bacillati</taxon>
        <taxon>Actinomycetota</taxon>
        <taxon>Actinomycetes</taxon>
        <taxon>Micromonosporales</taxon>
        <taxon>Micromonosporaceae</taxon>
        <taxon>Actinocatenispora</taxon>
    </lineage>
</organism>
<dbReference type="Proteomes" id="UP000680750">
    <property type="component" value="Chromosome"/>
</dbReference>
<reference evidence="7" key="1">
    <citation type="submission" date="2020-08" db="EMBL/GenBank/DDBJ databases">
        <title>Whole genome shotgun sequence of Actinocatenispora sera NBRC 101916.</title>
        <authorList>
            <person name="Komaki H."/>
            <person name="Tamura T."/>
        </authorList>
    </citation>
    <scope>NUCLEOTIDE SEQUENCE</scope>
    <source>
        <strain evidence="7">NBRC 101916</strain>
    </source>
</reference>
<dbReference type="EMBL" id="AP023354">
    <property type="protein sequence ID" value="BCJ31749.1"/>
    <property type="molecule type" value="Genomic_DNA"/>
</dbReference>
<dbReference type="OrthoDB" id="4966558at2"/>
<evidence type="ECO:0000256" key="5">
    <source>
        <dbReference type="ARBA" id="ARBA00023136"/>
    </source>
</evidence>